<dbReference type="InterPro" id="IPR051560">
    <property type="entry name" value="MAM_domain-containing"/>
</dbReference>
<keyword evidence="6" id="KW-1185">Reference proteome</keyword>
<dbReference type="AlphaFoldDB" id="A0AAN8K4H7"/>
<evidence type="ECO:0000313" key="5">
    <source>
        <dbReference type="EMBL" id="KAK6194401.1"/>
    </source>
</evidence>
<name>A0AAN8K4H7_PATCE</name>
<dbReference type="EMBL" id="JAZGQO010000001">
    <property type="protein sequence ID" value="KAK6194401.1"/>
    <property type="molecule type" value="Genomic_DNA"/>
</dbReference>
<evidence type="ECO:0000313" key="6">
    <source>
        <dbReference type="Proteomes" id="UP001347796"/>
    </source>
</evidence>
<feature type="transmembrane region" description="Helical" evidence="2">
    <location>
        <begin position="233"/>
        <end position="256"/>
    </location>
</feature>
<feature type="compositionally biased region" description="Basic and acidic residues" evidence="1">
    <location>
        <begin position="296"/>
        <end position="313"/>
    </location>
</feature>
<sequence>MVGERLYSSLWIAIVAGLVSSQDCDFESGFCGWINELGAKAVWERSNISTETRYTGPEQGHTKNTTNYFAYLNVRNYTDENNIVIPNLSAVLVSETLADNSNACFRFYYHMYGRAIDRLSVGILNGSKKQPMFSKTGNQNNTWHCASIDVQTTVNAKIYIEAVTGENILGDIAIDDLNLILGQCNSPCSTTSPDIATTSLPGNPVYTSMTTATTQPDNPKTTIDTANPISDNILIYATSIPIAVLILIAIVAFICYKNKKKPEIFQPPRYGLYGRRISNTQYQGYDRPIEEEETYHYIDDNQMRENQTDRGNADYDTLPEDDGYVKPQLPPPPCGAPTHPSVTNSPDHPADSVRF</sequence>
<dbReference type="PROSITE" id="PS50060">
    <property type="entry name" value="MAM_2"/>
    <property type="match status" value="1"/>
</dbReference>
<dbReference type="Pfam" id="PF00629">
    <property type="entry name" value="MAM"/>
    <property type="match status" value="1"/>
</dbReference>
<dbReference type="PANTHER" id="PTHR23282">
    <property type="entry name" value="APICAL ENDOSOMAL GLYCOPROTEIN PRECURSOR"/>
    <property type="match status" value="1"/>
</dbReference>
<keyword evidence="3" id="KW-0732">Signal</keyword>
<evidence type="ECO:0000256" key="3">
    <source>
        <dbReference type="SAM" id="SignalP"/>
    </source>
</evidence>
<dbReference type="InterPro" id="IPR000998">
    <property type="entry name" value="MAM_dom"/>
</dbReference>
<feature type="region of interest" description="Disordered" evidence="1">
    <location>
        <begin position="296"/>
        <end position="355"/>
    </location>
</feature>
<dbReference type="CDD" id="cd06263">
    <property type="entry name" value="MAM"/>
    <property type="match status" value="1"/>
</dbReference>
<keyword evidence="2" id="KW-1133">Transmembrane helix</keyword>
<dbReference type="GO" id="GO:0016020">
    <property type="term" value="C:membrane"/>
    <property type="evidence" value="ECO:0007669"/>
    <property type="project" value="InterPro"/>
</dbReference>
<dbReference type="SMART" id="SM00137">
    <property type="entry name" value="MAM"/>
    <property type="match status" value="1"/>
</dbReference>
<dbReference type="Gene3D" id="2.60.120.200">
    <property type="match status" value="1"/>
</dbReference>
<organism evidence="5 6">
    <name type="scientific">Patella caerulea</name>
    <name type="common">Rayed Mediterranean limpet</name>
    <dbReference type="NCBI Taxonomy" id="87958"/>
    <lineage>
        <taxon>Eukaryota</taxon>
        <taxon>Metazoa</taxon>
        <taxon>Spiralia</taxon>
        <taxon>Lophotrochozoa</taxon>
        <taxon>Mollusca</taxon>
        <taxon>Gastropoda</taxon>
        <taxon>Patellogastropoda</taxon>
        <taxon>Patelloidea</taxon>
        <taxon>Patellidae</taxon>
        <taxon>Patella</taxon>
    </lineage>
</organism>
<gene>
    <name evidence="5" type="ORF">SNE40_000040</name>
</gene>
<dbReference type="Proteomes" id="UP001347796">
    <property type="component" value="Unassembled WGS sequence"/>
</dbReference>
<accession>A0AAN8K4H7</accession>
<dbReference type="SUPFAM" id="SSF49899">
    <property type="entry name" value="Concanavalin A-like lectins/glucanases"/>
    <property type="match status" value="1"/>
</dbReference>
<proteinExistence type="predicted"/>
<evidence type="ECO:0000256" key="1">
    <source>
        <dbReference type="SAM" id="MobiDB-lite"/>
    </source>
</evidence>
<protein>
    <recommendedName>
        <fullName evidence="4">MAM domain-containing protein</fullName>
    </recommendedName>
</protein>
<keyword evidence="2" id="KW-0812">Transmembrane</keyword>
<reference evidence="5 6" key="1">
    <citation type="submission" date="2024-01" db="EMBL/GenBank/DDBJ databases">
        <title>The genome of the rayed Mediterranean limpet Patella caerulea (Linnaeus, 1758).</title>
        <authorList>
            <person name="Anh-Thu Weber A."/>
            <person name="Halstead-Nussloch G."/>
        </authorList>
    </citation>
    <scope>NUCLEOTIDE SEQUENCE [LARGE SCALE GENOMIC DNA]</scope>
    <source>
        <strain evidence="5">AATW-2023a</strain>
        <tissue evidence="5">Whole specimen</tissue>
    </source>
</reference>
<dbReference type="InterPro" id="IPR013320">
    <property type="entry name" value="ConA-like_dom_sf"/>
</dbReference>
<dbReference type="PANTHER" id="PTHR23282:SF101">
    <property type="entry name" value="MAM DOMAIN-CONTAINING PROTEIN"/>
    <property type="match status" value="1"/>
</dbReference>
<evidence type="ECO:0000256" key="2">
    <source>
        <dbReference type="SAM" id="Phobius"/>
    </source>
</evidence>
<comment type="caution">
    <text evidence="5">The sequence shown here is derived from an EMBL/GenBank/DDBJ whole genome shotgun (WGS) entry which is preliminary data.</text>
</comment>
<feature type="chain" id="PRO_5042883223" description="MAM domain-containing protein" evidence="3">
    <location>
        <begin position="22"/>
        <end position="355"/>
    </location>
</feature>
<feature type="signal peptide" evidence="3">
    <location>
        <begin position="1"/>
        <end position="21"/>
    </location>
</feature>
<feature type="domain" description="MAM" evidence="4">
    <location>
        <begin position="22"/>
        <end position="186"/>
    </location>
</feature>
<keyword evidence="2" id="KW-0472">Membrane</keyword>
<evidence type="ECO:0000259" key="4">
    <source>
        <dbReference type="PROSITE" id="PS50060"/>
    </source>
</evidence>